<dbReference type="InterPro" id="IPR029044">
    <property type="entry name" value="Nucleotide-diphossugar_trans"/>
</dbReference>
<sequence>MPDDPPLEERALPILSVVMPCYNEERTVLETCKRVLASPWCGELVVVDDASADGSLAQLALLDDPRVRILRQDVNQGKGAALRRGFAEAAGPYVVVQDADLEYDPADFALLLEPLLSGAADVVYGSRFQGGRPHRVLYFWHSVGNKLLTVASNAFTNLNLTDMETCYKAFRSEVLQSIELEEDRFGIEPEITAKVARGGWRIYEVGISYSGRTYAEGKKIGWRDGVRAIVCIVRYSSLGIRLRGGSG</sequence>
<name>A0A6J4IA73_9ACTN</name>
<protein>
    <submittedName>
        <fullName evidence="3">Glycosyl transferase, family 2</fullName>
    </submittedName>
</protein>
<dbReference type="CDD" id="cd04179">
    <property type="entry name" value="DPM_DPG-synthase_like"/>
    <property type="match status" value="1"/>
</dbReference>
<feature type="domain" description="Glycosyltransferase 2-like" evidence="2">
    <location>
        <begin position="16"/>
        <end position="177"/>
    </location>
</feature>
<proteinExistence type="inferred from homology"/>
<dbReference type="PANTHER" id="PTHR48090">
    <property type="entry name" value="UNDECAPRENYL-PHOSPHATE 4-DEOXY-4-FORMAMIDO-L-ARABINOSE TRANSFERASE-RELATED"/>
    <property type="match status" value="1"/>
</dbReference>
<evidence type="ECO:0000256" key="1">
    <source>
        <dbReference type="ARBA" id="ARBA00006739"/>
    </source>
</evidence>
<dbReference type="InterPro" id="IPR001173">
    <property type="entry name" value="Glyco_trans_2-like"/>
</dbReference>
<dbReference type="EMBL" id="CADCSY010000086">
    <property type="protein sequence ID" value="CAA9244599.1"/>
    <property type="molecule type" value="Genomic_DNA"/>
</dbReference>
<dbReference type="InterPro" id="IPR050256">
    <property type="entry name" value="Glycosyltransferase_2"/>
</dbReference>
<dbReference type="AlphaFoldDB" id="A0A6J4IA73"/>
<evidence type="ECO:0000259" key="2">
    <source>
        <dbReference type="Pfam" id="PF00535"/>
    </source>
</evidence>
<dbReference type="Gene3D" id="3.90.550.10">
    <property type="entry name" value="Spore Coat Polysaccharide Biosynthesis Protein SpsA, Chain A"/>
    <property type="match status" value="1"/>
</dbReference>
<comment type="similarity">
    <text evidence="1">Belongs to the glycosyltransferase 2 family.</text>
</comment>
<gene>
    <name evidence="3" type="ORF">AVDCRST_MAG20-1908</name>
</gene>
<dbReference type="SUPFAM" id="SSF53448">
    <property type="entry name" value="Nucleotide-diphospho-sugar transferases"/>
    <property type="match status" value="1"/>
</dbReference>
<accession>A0A6J4IA73</accession>
<evidence type="ECO:0000313" key="3">
    <source>
        <dbReference type="EMBL" id="CAA9244599.1"/>
    </source>
</evidence>
<keyword evidence="3" id="KW-0808">Transferase</keyword>
<dbReference type="Pfam" id="PF00535">
    <property type="entry name" value="Glycos_transf_2"/>
    <property type="match status" value="1"/>
</dbReference>
<dbReference type="GO" id="GO:0016740">
    <property type="term" value="F:transferase activity"/>
    <property type="evidence" value="ECO:0007669"/>
    <property type="project" value="UniProtKB-KW"/>
</dbReference>
<reference evidence="3" key="1">
    <citation type="submission" date="2020-02" db="EMBL/GenBank/DDBJ databases">
        <authorList>
            <person name="Meier V. D."/>
        </authorList>
    </citation>
    <scope>NUCLEOTIDE SEQUENCE</scope>
    <source>
        <strain evidence="3">AVDCRST_MAG20</strain>
    </source>
</reference>
<organism evidence="3">
    <name type="scientific">uncultured Acidimicrobiales bacterium</name>
    <dbReference type="NCBI Taxonomy" id="310071"/>
    <lineage>
        <taxon>Bacteria</taxon>
        <taxon>Bacillati</taxon>
        <taxon>Actinomycetota</taxon>
        <taxon>Acidimicrobiia</taxon>
        <taxon>Acidimicrobiales</taxon>
        <taxon>environmental samples</taxon>
    </lineage>
</organism>
<dbReference type="PANTHER" id="PTHR48090:SF7">
    <property type="entry name" value="RFBJ PROTEIN"/>
    <property type="match status" value="1"/>
</dbReference>